<dbReference type="Gene3D" id="1.20.1070.10">
    <property type="entry name" value="Rhodopsin 7-helix transmembrane proteins"/>
    <property type="match status" value="1"/>
</dbReference>
<dbReference type="EMBL" id="RCHS01003817">
    <property type="protein sequence ID" value="RMX39425.1"/>
    <property type="molecule type" value="Genomic_DNA"/>
</dbReference>
<name>A0A3M6TDE6_POCDA</name>
<sequence length="103" mass="11647">MNDNTGHQKYSLLLSKKKWAENRAPQIPVLVVGAVVVYLLPLCFCLIVTASYLYDICPIRKTSMLTGAMVNSLVNPLNDCWRQKEMRKVISKVRTQAVPPDIQ</sequence>
<accession>A0A3M6TDE6</accession>
<keyword evidence="1" id="KW-1133">Transmembrane helix</keyword>
<protein>
    <submittedName>
        <fullName evidence="2">Uncharacterized protein</fullName>
    </submittedName>
</protein>
<keyword evidence="3" id="KW-1185">Reference proteome</keyword>
<dbReference type="Proteomes" id="UP000275408">
    <property type="component" value="Unassembled WGS sequence"/>
</dbReference>
<organism evidence="2 3">
    <name type="scientific">Pocillopora damicornis</name>
    <name type="common">Cauliflower coral</name>
    <name type="synonym">Millepora damicornis</name>
    <dbReference type="NCBI Taxonomy" id="46731"/>
    <lineage>
        <taxon>Eukaryota</taxon>
        <taxon>Metazoa</taxon>
        <taxon>Cnidaria</taxon>
        <taxon>Anthozoa</taxon>
        <taxon>Hexacorallia</taxon>
        <taxon>Scleractinia</taxon>
        <taxon>Astrocoeniina</taxon>
        <taxon>Pocilloporidae</taxon>
        <taxon>Pocillopora</taxon>
    </lineage>
</organism>
<proteinExistence type="predicted"/>
<keyword evidence="1" id="KW-0472">Membrane</keyword>
<evidence type="ECO:0000256" key="1">
    <source>
        <dbReference type="SAM" id="Phobius"/>
    </source>
</evidence>
<feature type="transmembrane region" description="Helical" evidence="1">
    <location>
        <begin position="27"/>
        <end position="54"/>
    </location>
</feature>
<keyword evidence="1" id="KW-0812">Transmembrane</keyword>
<dbReference type="OrthoDB" id="5958759at2759"/>
<evidence type="ECO:0000313" key="2">
    <source>
        <dbReference type="EMBL" id="RMX39425.1"/>
    </source>
</evidence>
<dbReference type="AlphaFoldDB" id="A0A3M6TDE6"/>
<evidence type="ECO:0000313" key="3">
    <source>
        <dbReference type="Proteomes" id="UP000275408"/>
    </source>
</evidence>
<comment type="caution">
    <text evidence="2">The sequence shown here is derived from an EMBL/GenBank/DDBJ whole genome shotgun (WGS) entry which is preliminary data.</text>
</comment>
<gene>
    <name evidence="2" type="ORF">pdam_00005953</name>
</gene>
<reference evidence="2 3" key="1">
    <citation type="journal article" date="2018" name="Sci. Rep.">
        <title>Comparative analysis of the Pocillopora damicornis genome highlights role of immune system in coral evolution.</title>
        <authorList>
            <person name="Cunning R."/>
            <person name="Bay R.A."/>
            <person name="Gillette P."/>
            <person name="Baker A.C."/>
            <person name="Traylor-Knowles N."/>
        </authorList>
    </citation>
    <scope>NUCLEOTIDE SEQUENCE [LARGE SCALE GENOMIC DNA]</scope>
    <source>
        <strain evidence="2">RSMAS</strain>
        <tissue evidence="2">Whole animal</tissue>
    </source>
</reference>